<protein>
    <submittedName>
        <fullName evidence="4">WD-repeat protein</fullName>
    </submittedName>
</protein>
<dbReference type="BioCyc" id="SCEL448385:SCE_RS26530-MONOMER"/>
<dbReference type="Pfam" id="PF00400">
    <property type="entry name" value="WD40"/>
    <property type="match status" value="2"/>
</dbReference>
<dbReference type="SUPFAM" id="SSF141571">
    <property type="entry name" value="Pentapeptide repeat-like"/>
    <property type="match status" value="1"/>
</dbReference>
<dbReference type="InterPro" id="IPR001646">
    <property type="entry name" value="5peptide_repeat"/>
</dbReference>
<evidence type="ECO:0000256" key="2">
    <source>
        <dbReference type="ARBA" id="ARBA00022737"/>
    </source>
</evidence>
<dbReference type="EMBL" id="AM746676">
    <property type="protein sequence ID" value="CAN95333.1"/>
    <property type="molecule type" value="Genomic_DNA"/>
</dbReference>
<dbReference type="SMART" id="SM00320">
    <property type="entry name" value="WD40"/>
    <property type="match status" value="6"/>
</dbReference>
<dbReference type="HOGENOM" id="CLU_318537_0_0_7"/>
<dbReference type="Proteomes" id="UP000002139">
    <property type="component" value="Chromosome"/>
</dbReference>
<gene>
    <name evidence="4" type="ordered locus">sce5170</name>
</gene>
<dbReference type="Pfam" id="PF00805">
    <property type="entry name" value="Pentapeptide"/>
    <property type="match status" value="2"/>
</dbReference>
<dbReference type="STRING" id="448385.sce5170"/>
<dbReference type="RefSeq" id="WP_012237801.1">
    <property type="nucleotide sequence ID" value="NC_010162.1"/>
</dbReference>
<dbReference type="eggNOG" id="COG2319">
    <property type="taxonomic scope" value="Bacteria"/>
</dbReference>
<dbReference type="InterPro" id="IPR015943">
    <property type="entry name" value="WD40/YVTN_repeat-like_dom_sf"/>
</dbReference>
<dbReference type="eggNOG" id="COG1357">
    <property type="taxonomic scope" value="Bacteria"/>
</dbReference>
<evidence type="ECO:0000256" key="1">
    <source>
        <dbReference type="ARBA" id="ARBA00022574"/>
    </source>
</evidence>
<evidence type="ECO:0000256" key="3">
    <source>
        <dbReference type="PROSITE-ProRule" id="PRU00221"/>
    </source>
</evidence>
<dbReference type="PANTHER" id="PTHR44019:SF8">
    <property type="entry name" value="POC1 CENTRIOLAR PROTEIN HOMOLOG"/>
    <property type="match status" value="1"/>
</dbReference>
<dbReference type="SUPFAM" id="SSF50969">
    <property type="entry name" value="YVTN repeat-like/Quinoprotein amine dehydrogenase"/>
    <property type="match status" value="1"/>
</dbReference>
<feature type="repeat" description="WD" evidence="3">
    <location>
        <begin position="163"/>
        <end position="204"/>
    </location>
</feature>
<dbReference type="Gene3D" id="2.160.20.80">
    <property type="entry name" value="E3 ubiquitin-protein ligase SopA"/>
    <property type="match status" value="1"/>
</dbReference>
<dbReference type="OrthoDB" id="5480266at2"/>
<organism evidence="4 5">
    <name type="scientific">Sorangium cellulosum (strain So ce56)</name>
    <name type="common">Polyangium cellulosum (strain So ce56)</name>
    <dbReference type="NCBI Taxonomy" id="448385"/>
    <lineage>
        <taxon>Bacteria</taxon>
        <taxon>Pseudomonadati</taxon>
        <taxon>Myxococcota</taxon>
        <taxon>Polyangia</taxon>
        <taxon>Polyangiales</taxon>
        <taxon>Polyangiaceae</taxon>
        <taxon>Sorangium</taxon>
    </lineage>
</organism>
<evidence type="ECO:0000313" key="5">
    <source>
        <dbReference type="Proteomes" id="UP000002139"/>
    </source>
</evidence>
<reference evidence="4 5" key="1">
    <citation type="journal article" date="2007" name="Nat. Biotechnol.">
        <title>Complete genome sequence of the myxobacterium Sorangium cellulosum.</title>
        <authorList>
            <person name="Schneiker S."/>
            <person name="Perlova O."/>
            <person name="Kaiser O."/>
            <person name="Gerth K."/>
            <person name="Alici A."/>
            <person name="Altmeyer M.O."/>
            <person name="Bartels D."/>
            <person name="Bekel T."/>
            <person name="Beyer S."/>
            <person name="Bode E."/>
            <person name="Bode H.B."/>
            <person name="Bolten C.J."/>
            <person name="Choudhuri J.V."/>
            <person name="Doss S."/>
            <person name="Elnakady Y.A."/>
            <person name="Frank B."/>
            <person name="Gaigalat L."/>
            <person name="Goesmann A."/>
            <person name="Groeger C."/>
            <person name="Gross F."/>
            <person name="Jelsbak L."/>
            <person name="Jelsbak L."/>
            <person name="Kalinowski J."/>
            <person name="Kegler C."/>
            <person name="Knauber T."/>
            <person name="Konietzny S."/>
            <person name="Kopp M."/>
            <person name="Krause L."/>
            <person name="Krug D."/>
            <person name="Linke B."/>
            <person name="Mahmud T."/>
            <person name="Martinez-Arias R."/>
            <person name="McHardy A.C."/>
            <person name="Merai M."/>
            <person name="Meyer F."/>
            <person name="Mormann S."/>
            <person name="Munoz-Dorado J."/>
            <person name="Perez J."/>
            <person name="Pradella S."/>
            <person name="Rachid S."/>
            <person name="Raddatz G."/>
            <person name="Rosenau F."/>
            <person name="Rueckert C."/>
            <person name="Sasse F."/>
            <person name="Scharfe M."/>
            <person name="Schuster S.C."/>
            <person name="Suen G."/>
            <person name="Treuner-Lange A."/>
            <person name="Velicer G.J."/>
            <person name="Vorholter F.-J."/>
            <person name="Weissman K.J."/>
            <person name="Welch R.D."/>
            <person name="Wenzel S.C."/>
            <person name="Whitworth D.E."/>
            <person name="Wilhelm S."/>
            <person name="Wittmann C."/>
            <person name="Bloecker H."/>
            <person name="Puehler A."/>
            <person name="Mueller R."/>
        </authorList>
    </citation>
    <scope>NUCLEOTIDE SEQUENCE [LARGE SCALE GENOMIC DNA]</scope>
    <source>
        <strain evidence="5">So ce56</strain>
    </source>
</reference>
<accession>A9FRV7</accession>
<evidence type="ECO:0000313" key="4">
    <source>
        <dbReference type="EMBL" id="CAN95333.1"/>
    </source>
</evidence>
<dbReference type="InterPro" id="IPR011047">
    <property type="entry name" value="Quinoprotein_ADH-like_sf"/>
</dbReference>
<dbReference type="PANTHER" id="PTHR44019">
    <property type="entry name" value="WD REPEAT-CONTAINING PROTEIN 55"/>
    <property type="match status" value="1"/>
</dbReference>
<feature type="repeat" description="WD" evidence="3">
    <location>
        <begin position="203"/>
        <end position="235"/>
    </location>
</feature>
<name>A9FRV7_SORC5</name>
<dbReference type="Gene3D" id="2.130.10.10">
    <property type="entry name" value="YVTN repeat-like/Quinoprotein amine dehydrogenase"/>
    <property type="match status" value="3"/>
</dbReference>
<dbReference type="InterPro" id="IPR001680">
    <property type="entry name" value="WD40_rpt"/>
</dbReference>
<dbReference type="PROSITE" id="PS50082">
    <property type="entry name" value="WD_REPEATS_2"/>
    <property type="match status" value="2"/>
</dbReference>
<dbReference type="InterPro" id="IPR011044">
    <property type="entry name" value="Quino_amine_DH_bsu"/>
</dbReference>
<sequence>MCAPARTSENDDRWSAERQRIRIRFGSMLRQVFGATRFNAPGNFTGLDFSPDSTTLVALVTGEKRTKVHRFAVDDGRALDEQTVTGRFTGVSALPDGDLLLWERGSIARLGQDGELSWKLGEKATKKFAFATVSADGAIVATYGGDSVASVFDARTGKRLHELSEPAGEIFAFAFSPDGATFATGGQKGIVRVFDRESKKELAQRKSSKILVLAFSPEGSVLAGGHGQGDVRLWDGASLEPVRFLGSHRFQEDDGSGEQDRGPAGCRWLAFLADGKTVVSQGNDRYFRWWNRSGAEIRRVRTPRHHAYGQGPAMALSRDGKWLAAGSTASGIGIWTSDGAPASSELGIDAPRAIALSRERVVVAGSSGIWSWRRTDGAVSERRASGAAVLANLPQGELLLVAPENAVVVREITDEGKAIFANGAISPQGAAAVSRDGKTVMLPVASNVELWDRARGVRTATLSHDAKVSACTFGSDDTWAVSVSDAVRIWRLDDPETPVHTIELESGAPGYCGGVAVSRAGWIAVSVDRDISNHSSDSALVFIDPRSGEVTATLSHPDKRLGQVAFVDDARAVVVDSAGRTRMADAEEGQWLDEPEAPEDIEFHGFEILPLTASEDGTEIAYIDGHGNLAVRAIEGTKKRVAPFDLGFTPLAEKKPQGMFEKRLAGTCILYAGKFQRSAMDVRTSRELREDMLLELGGTVAKKAKDATHFVGAHIPYVEHVPSKAETEIDARIAKGDKVIKLSEKKLIEMLLPTFEESRAMLRGEVKDGIERWNRWRSRWRTLSGGFVQLPGIDLTGADLRKADLAVIPFEEAKLSSARLEGVNLFDCVFRRADLRGADLEGARCGRVVFSNADLREAKLAGAEFTGAEFDGADLRGADLRDADLRYAKLTGAKLDGAKLDGARLPPATRASS</sequence>
<dbReference type="InterPro" id="IPR050505">
    <property type="entry name" value="WDR55/POC1"/>
</dbReference>
<dbReference type="KEGG" id="scl:sce5170"/>
<keyword evidence="1 3" id="KW-0853">WD repeat</keyword>
<dbReference type="SUPFAM" id="SSF50998">
    <property type="entry name" value="Quinoprotein alcohol dehydrogenase-like"/>
    <property type="match status" value="1"/>
</dbReference>
<keyword evidence="5" id="KW-1185">Reference proteome</keyword>
<proteinExistence type="predicted"/>
<keyword evidence="2" id="KW-0677">Repeat</keyword>
<dbReference type="AlphaFoldDB" id="A9FRV7"/>